<reference evidence="12 13" key="1">
    <citation type="journal article" date="2016" name="Nat. Commun.">
        <title>Thousands of microbial genomes shed light on interconnected biogeochemical processes in an aquifer system.</title>
        <authorList>
            <person name="Anantharaman K."/>
            <person name="Brown C.T."/>
            <person name="Hug L.A."/>
            <person name="Sharon I."/>
            <person name="Castelle C.J."/>
            <person name="Probst A.J."/>
            <person name="Thomas B.C."/>
            <person name="Singh A."/>
            <person name="Wilkins M.J."/>
            <person name="Karaoz U."/>
            <person name="Brodie E.L."/>
            <person name="Williams K.H."/>
            <person name="Hubbard S.S."/>
            <person name="Banfield J.F."/>
        </authorList>
    </citation>
    <scope>NUCLEOTIDE SEQUENCE [LARGE SCALE GENOMIC DNA]</scope>
</reference>
<dbReference type="SUPFAM" id="SSF53738">
    <property type="entry name" value="Phosphoglucomutase, first 3 domains"/>
    <property type="match status" value="2"/>
</dbReference>
<gene>
    <name evidence="12" type="ORF">A2310_01750</name>
</gene>
<comment type="similarity">
    <text evidence="2 7">Belongs to the phosphohexose mutase family.</text>
</comment>
<evidence type="ECO:0008006" key="14">
    <source>
        <dbReference type="Google" id="ProtNLM"/>
    </source>
</evidence>
<dbReference type="PANTHER" id="PTHR45745:SF1">
    <property type="entry name" value="PHOSPHOGLUCOMUTASE 2B-RELATED"/>
    <property type="match status" value="1"/>
</dbReference>
<dbReference type="InterPro" id="IPR005845">
    <property type="entry name" value="A-D-PHexomutase_a/b/a-II"/>
</dbReference>
<evidence type="ECO:0000256" key="7">
    <source>
        <dbReference type="RuleBase" id="RU004326"/>
    </source>
</evidence>
<evidence type="ECO:0000256" key="1">
    <source>
        <dbReference type="ARBA" id="ARBA00001946"/>
    </source>
</evidence>
<dbReference type="Proteomes" id="UP000178417">
    <property type="component" value="Unassembled WGS sequence"/>
</dbReference>
<dbReference type="InterPro" id="IPR016055">
    <property type="entry name" value="A-D-PHexomutase_a/b/a-I/II/III"/>
</dbReference>
<proteinExistence type="inferred from homology"/>
<dbReference type="STRING" id="1802579.A2310_01750"/>
<dbReference type="EMBL" id="MEUB01000029">
    <property type="protein sequence ID" value="OGC22368.1"/>
    <property type="molecule type" value="Genomic_DNA"/>
</dbReference>
<feature type="domain" description="Alpha-D-phosphohexomutase C-terminal" evidence="8">
    <location>
        <begin position="391"/>
        <end position="454"/>
    </location>
</feature>
<dbReference type="InterPro" id="IPR036900">
    <property type="entry name" value="A-D-PHexomutase_C_sf"/>
</dbReference>
<dbReference type="AlphaFoldDB" id="A0A1F4SPJ9"/>
<dbReference type="Pfam" id="PF00408">
    <property type="entry name" value="PGM_PMM_IV"/>
    <property type="match status" value="1"/>
</dbReference>
<accession>A0A1F4SPJ9</accession>
<dbReference type="GO" id="GO:0008973">
    <property type="term" value="F:phosphopentomutase activity"/>
    <property type="evidence" value="ECO:0007669"/>
    <property type="project" value="TreeGrafter"/>
</dbReference>
<dbReference type="InterPro" id="IPR005841">
    <property type="entry name" value="Alpha-D-phosphohexomutase_SF"/>
</dbReference>
<sequence>MIKFGTDGWRAIISDEFTFDNVRKVARAIALYLIEQKKTDKPIIIGYDPRFLADEFAFEVAKVIKSAGIDVFLPNRDTPTPVIAWSIKDKGACGAVMLTASHNPPQYCGIKFIPEYAGPANERITSVLQEYANKEINLPKPSKQGEVKHFKPRDRYFEYLKSLIDFEEIKKSKLKIVYDSMFGSGRAYTDFILGKSGCIVESIHNYRDVLFGGSNPEPSDELLGELKQKVVERNFDLGLANDGDSDRFGIVDEKGLFYSPNQIIAILFDYLVSDRGFDGSVVRTIATTSMIDEIARQHNIELHETPVGFKHIAEYMMKEPVIIGGEESGGLSIKGHIPEKDGILACLLVVEMMVKRKKTLSAIWADTVKKIGLFKELRKKLELPEEKKKKIMEILAREHPKEICGIKVVKVNKVDGVKVIFEDGSWFLGRPSGTEPIIRIYAESRNADLLRNIDSYLSRLVVELG</sequence>
<evidence type="ECO:0000256" key="2">
    <source>
        <dbReference type="ARBA" id="ARBA00010231"/>
    </source>
</evidence>
<evidence type="ECO:0000259" key="11">
    <source>
        <dbReference type="Pfam" id="PF02880"/>
    </source>
</evidence>
<dbReference type="Pfam" id="PF02880">
    <property type="entry name" value="PGM_PMM_III"/>
    <property type="match status" value="1"/>
</dbReference>
<dbReference type="InterPro" id="IPR005843">
    <property type="entry name" value="A-D-PHexomutase_C"/>
</dbReference>
<protein>
    <recommendedName>
        <fullName evidence="14">Phosphoglucomutase</fullName>
    </recommendedName>
</protein>
<keyword evidence="3" id="KW-0597">Phosphoprotein</keyword>
<dbReference type="PROSITE" id="PS00710">
    <property type="entry name" value="PGM_PMM"/>
    <property type="match status" value="1"/>
</dbReference>
<evidence type="ECO:0000259" key="8">
    <source>
        <dbReference type="Pfam" id="PF00408"/>
    </source>
</evidence>
<dbReference type="PANTHER" id="PTHR45745">
    <property type="entry name" value="PHOSPHOMANNOMUTASE 45A"/>
    <property type="match status" value="1"/>
</dbReference>
<feature type="domain" description="Alpha-D-phosphohexomutase alpha/beta/alpha" evidence="10">
    <location>
        <begin position="154"/>
        <end position="255"/>
    </location>
</feature>
<evidence type="ECO:0000313" key="13">
    <source>
        <dbReference type="Proteomes" id="UP000178417"/>
    </source>
</evidence>
<evidence type="ECO:0000313" key="12">
    <source>
        <dbReference type="EMBL" id="OGC22368.1"/>
    </source>
</evidence>
<keyword evidence="5 7" id="KW-0460">Magnesium</keyword>
<evidence type="ECO:0000256" key="4">
    <source>
        <dbReference type="ARBA" id="ARBA00022723"/>
    </source>
</evidence>
<dbReference type="Pfam" id="PF02879">
    <property type="entry name" value="PGM_PMM_II"/>
    <property type="match status" value="1"/>
</dbReference>
<organism evidence="12 13">
    <name type="scientific">candidate division WOR-1 bacterium RIFOXYB2_FULL_37_13</name>
    <dbReference type="NCBI Taxonomy" id="1802579"/>
    <lineage>
        <taxon>Bacteria</taxon>
        <taxon>Bacillati</taxon>
        <taxon>Saganbacteria</taxon>
    </lineage>
</organism>
<dbReference type="GO" id="GO:0000287">
    <property type="term" value="F:magnesium ion binding"/>
    <property type="evidence" value="ECO:0007669"/>
    <property type="project" value="InterPro"/>
</dbReference>
<evidence type="ECO:0000259" key="10">
    <source>
        <dbReference type="Pfam" id="PF02879"/>
    </source>
</evidence>
<evidence type="ECO:0000259" key="9">
    <source>
        <dbReference type="Pfam" id="PF02878"/>
    </source>
</evidence>
<dbReference type="Gene3D" id="3.40.120.10">
    <property type="entry name" value="Alpha-D-Glucose-1,6-Bisphosphate, subunit A, domain 3"/>
    <property type="match status" value="3"/>
</dbReference>
<dbReference type="InterPro" id="IPR005846">
    <property type="entry name" value="A-D-PHexomutase_a/b/a-III"/>
</dbReference>
<dbReference type="InterPro" id="IPR005844">
    <property type="entry name" value="A-D-PHexomutase_a/b/a-I"/>
</dbReference>
<dbReference type="CDD" id="cd05800">
    <property type="entry name" value="PGM_like2"/>
    <property type="match status" value="1"/>
</dbReference>
<evidence type="ECO:0000256" key="6">
    <source>
        <dbReference type="ARBA" id="ARBA00023235"/>
    </source>
</evidence>
<dbReference type="Pfam" id="PF02878">
    <property type="entry name" value="PGM_PMM_I"/>
    <property type="match status" value="1"/>
</dbReference>
<feature type="domain" description="Alpha-D-phosphohexomutase alpha/beta/alpha" evidence="9">
    <location>
        <begin position="2"/>
        <end position="135"/>
    </location>
</feature>
<name>A0A1F4SPJ9_UNCSA</name>
<dbReference type="InterPro" id="IPR016066">
    <property type="entry name" value="A-D-PHexomutase_CS"/>
</dbReference>
<dbReference type="GO" id="GO:0006166">
    <property type="term" value="P:purine ribonucleoside salvage"/>
    <property type="evidence" value="ECO:0007669"/>
    <property type="project" value="TreeGrafter"/>
</dbReference>
<comment type="cofactor">
    <cofactor evidence="1">
        <name>Mg(2+)</name>
        <dbReference type="ChEBI" id="CHEBI:18420"/>
    </cofactor>
</comment>
<dbReference type="SUPFAM" id="SSF55957">
    <property type="entry name" value="Phosphoglucomutase, C-terminal domain"/>
    <property type="match status" value="1"/>
</dbReference>
<feature type="domain" description="Alpha-D-phosphohexomutase alpha/beta/alpha" evidence="11">
    <location>
        <begin position="260"/>
        <end position="370"/>
    </location>
</feature>
<evidence type="ECO:0000256" key="5">
    <source>
        <dbReference type="ARBA" id="ARBA00022842"/>
    </source>
</evidence>
<keyword evidence="6" id="KW-0413">Isomerase</keyword>
<keyword evidence="4 7" id="KW-0479">Metal-binding</keyword>
<dbReference type="PRINTS" id="PR00509">
    <property type="entry name" value="PGMPMM"/>
</dbReference>
<evidence type="ECO:0000256" key="3">
    <source>
        <dbReference type="ARBA" id="ARBA00022553"/>
    </source>
</evidence>
<dbReference type="GO" id="GO:0005975">
    <property type="term" value="P:carbohydrate metabolic process"/>
    <property type="evidence" value="ECO:0007669"/>
    <property type="project" value="InterPro"/>
</dbReference>
<dbReference type="Gene3D" id="3.30.310.50">
    <property type="entry name" value="Alpha-D-phosphohexomutase, C-terminal domain"/>
    <property type="match status" value="1"/>
</dbReference>
<comment type="caution">
    <text evidence="12">The sequence shown here is derived from an EMBL/GenBank/DDBJ whole genome shotgun (WGS) entry which is preliminary data.</text>
</comment>